<gene>
    <name evidence="1" type="ORF">SAMN05421813_104189</name>
</gene>
<name>A0A1G9PMP0_9SPHI</name>
<evidence type="ECO:0000313" key="2">
    <source>
        <dbReference type="Proteomes" id="UP000199226"/>
    </source>
</evidence>
<dbReference type="RefSeq" id="WP_090701002.1">
    <property type="nucleotide sequence ID" value="NZ_FNHH01000004.1"/>
</dbReference>
<sequence length="164" mass="18417">MKKELYLVLIFTIFMIGACRTDSTKVTDENTSTKSAALEDLGKTLVVPWIVELNDSTQMMEIKKNPDADMTNLGPADIIDAINYKYPQIKLEWIKQEGDIAFVKIADARYLTSGSGTEGAKAYLAEVTFSLTELKGIKEVNYNFIEGDHARPGVYTRDDFKDFN</sequence>
<evidence type="ECO:0008006" key="3">
    <source>
        <dbReference type="Google" id="ProtNLM"/>
    </source>
</evidence>
<evidence type="ECO:0000313" key="1">
    <source>
        <dbReference type="EMBL" id="SDL99761.1"/>
    </source>
</evidence>
<dbReference type="Proteomes" id="UP000199226">
    <property type="component" value="Unassembled WGS sequence"/>
</dbReference>
<dbReference type="AlphaFoldDB" id="A0A1G9PMP0"/>
<keyword evidence="2" id="KW-1185">Reference proteome</keyword>
<proteinExistence type="predicted"/>
<reference evidence="2" key="1">
    <citation type="submission" date="2016-10" db="EMBL/GenBank/DDBJ databases">
        <authorList>
            <person name="Varghese N."/>
            <person name="Submissions S."/>
        </authorList>
    </citation>
    <scope>NUCLEOTIDE SEQUENCE [LARGE SCALE GENOMIC DNA]</scope>
    <source>
        <strain evidence="2">DSM 24536</strain>
    </source>
</reference>
<accession>A0A1G9PMP0</accession>
<dbReference type="OrthoDB" id="679569at2"/>
<organism evidence="1 2">
    <name type="scientific">Daejeonella rubra</name>
    <dbReference type="NCBI Taxonomy" id="990371"/>
    <lineage>
        <taxon>Bacteria</taxon>
        <taxon>Pseudomonadati</taxon>
        <taxon>Bacteroidota</taxon>
        <taxon>Sphingobacteriia</taxon>
        <taxon>Sphingobacteriales</taxon>
        <taxon>Sphingobacteriaceae</taxon>
        <taxon>Daejeonella</taxon>
    </lineage>
</organism>
<dbReference type="STRING" id="990371.SAMN05421813_104189"/>
<protein>
    <recommendedName>
        <fullName evidence="3">Sporulation and spore germination</fullName>
    </recommendedName>
</protein>
<dbReference type="PROSITE" id="PS51257">
    <property type="entry name" value="PROKAR_LIPOPROTEIN"/>
    <property type="match status" value="1"/>
</dbReference>
<dbReference type="EMBL" id="FNHH01000004">
    <property type="protein sequence ID" value="SDL99761.1"/>
    <property type="molecule type" value="Genomic_DNA"/>
</dbReference>